<reference evidence="2" key="2">
    <citation type="journal article" date="2015" name="Data Brief">
        <title>Shoot transcriptome of the giant reed, Arundo donax.</title>
        <authorList>
            <person name="Barrero R.A."/>
            <person name="Guerrero F.D."/>
            <person name="Moolhuijzen P."/>
            <person name="Goolsby J.A."/>
            <person name="Tidwell J."/>
            <person name="Bellgard S.E."/>
            <person name="Bellgard M.I."/>
        </authorList>
    </citation>
    <scope>NUCLEOTIDE SEQUENCE</scope>
    <source>
        <tissue evidence="2">Shoot tissue taken approximately 20 cm above the soil surface</tissue>
    </source>
</reference>
<dbReference type="AlphaFoldDB" id="A0A0A9DWS6"/>
<proteinExistence type="predicted"/>
<accession>A0A0A9DWS6</accession>
<feature type="transmembrane region" description="Helical" evidence="1">
    <location>
        <begin position="20"/>
        <end position="38"/>
    </location>
</feature>
<protein>
    <submittedName>
        <fullName evidence="2">Uncharacterized protein</fullName>
    </submittedName>
</protein>
<keyword evidence="1" id="KW-1133">Transmembrane helix</keyword>
<reference evidence="2" key="1">
    <citation type="submission" date="2014-09" db="EMBL/GenBank/DDBJ databases">
        <authorList>
            <person name="Magalhaes I.L.F."/>
            <person name="Oliveira U."/>
            <person name="Santos F.R."/>
            <person name="Vidigal T.H.D.A."/>
            <person name="Brescovit A.D."/>
            <person name="Santos A.J."/>
        </authorList>
    </citation>
    <scope>NUCLEOTIDE SEQUENCE</scope>
    <source>
        <tissue evidence="2">Shoot tissue taken approximately 20 cm above the soil surface</tissue>
    </source>
</reference>
<sequence length="41" mass="4791">MGEFFGIKPPEKKASIMHVLILQFQLLYCSMLFGLWIFSIL</sequence>
<evidence type="ECO:0000313" key="2">
    <source>
        <dbReference type="EMBL" id="JAD92261.1"/>
    </source>
</evidence>
<evidence type="ECO:0000256" key="1">
    <source>
        <dbReference type="SAM" id="Phobius"/>
    </source>
</evidence>
<dbReference type="EMBL" id="GBRH01205634">
    <property type="protein sequence ID" value="JAD92261.1"/>
    <property type="molecule type" value="Transcribed_RNA"/>
</dbReference>
<keyword evidence="1" id="KW-0472">Membrane</keyword>
<keyword evidence="1" id="KW-0812">Transmembrane</keyword>
<organism evidence="2">
    <name type="scientific">Arundo donax</name>
    <name type="common">Giant reed</name>
    <name type="synonym">Donax arundinaceus</name>
    <dbReference type="NCBI Taxonomy" id="35708"/>
    <lineage>
        <taxon>Eukaryota</taxon>
        <taxon>Viridiplantae</taxon>
        <taxon>Streptophyta</taxon>
        <taxon>Embryophyta</taxon>
        <taxon>Tracheophyta</taxon>
        <taxon>Spermatophyta</taxon>
        <taxon>Magnoliopsida</taxon>
        <taxon>Liliopsida</taxon>
        <taxon>Poales</taxon>
        <taxon>Poaceae</taxon>
        <taxon>PACMAD clade</taxon>
        <taxon>Arundinoideae</taxon>
        <taxon>Arundineae</taxon>
        <taxon>Arundo</taxon>
    </lineage>
</organism>
<name>A0A0A9DWS6_ARUDO</name>